<dbReference type="AlphaFoldDB" id="A0AAV7HRW6"/>
<protein>
    <submittedName>
        <fullName evidence="1">Uncharacterized protein</fullName>
    </submittedName>
</protein>
<dbReference type="Proteomes" id="UP000775213">
    <property type="component" value="Unassembled WGS sequence"/>
</dbReference>
<organism evidence="1 2">
    <name type="scientific">Dendrobium chrysotoxum</name>
    <name type="common">Orchid</name>
    <dbReference type="NCBI Taxonomy" id="161865"/>
    <lineage>
        <taxon>Eukaryota</taxon>
        <taxon>Viridiplantae</taxon>
        <taxon>Streptophyta</taxon>
        <taxon>Embryophyta</taxon>
        <taxon>Tracheophyta</taxon>
        <taxon>Spermatophyta</taxon>
        <taxon>Magnoliopsida</taxon>
        <taxon>Liliopsida</taxon>
        <taxon>Asparagales</taxon>
        <taxon>Orchidaceae</taxon>
        <taxon>Epidendroideae</taxon>
        <taxon>Malaxideae</taxon>
        <taxon>Dendrobiinae</taxon>
        <taxon>Dendrobium</taxon>
    </lineage>
</organism>
<dbReference type="EMBL" id="JAGFBR010000001">
    <property type="protein sequence ID" value="KAH0470348.1"/>
    <property type="molecule type" value="Genomic_DNA"/>
</dbReference>
<name>A0AAV7HRW6_DENCH</name>
<gene>
    <name evidence="1" type="ORF">IEQ34_000071</name>
</gene>
<evidence type="ECO:0000313" key="2">
    <source>
        <dbReference type="Proteomes" id="UP000775213"/>
    </source>
</evidence>
<proteinExistence type="predicted"/>
<accession>A0AAV7HRW6</accession>
<sequence>MSGDHLLSKNPAIRGDPIAPYDCEWGPNKEARVNEIASTITSDFLILLCKNFHFPNDVVTIIPKRSDQASLPPPGYLTISETHLVLSVTVGLIALFRDRGATLTPEHLSRMGRFTSDTHGRVTFRSKWLDLRTGDSS</sequence>
<comment type="caution">
    <text evidence="1">The sequence shown here is derived from an EMBL/GenBank/DDBJ whole genome shotgun (WGS) entry which is preliminary data.</text>
</comment>
<keyword evidence="2" id="KW-1185">Reference proteome</keyword>
<reference evidence="1 2" key="1">
    <citation type="journal article" date="2021" name="Hortic Res">
        <title>Chromosome-scale assembly of the Dendrobium chrysotoxum genome enhances the understanding of orchid evolution.</title>
        <authorList>
            <person name="Zhang Y."/>
            <person name="Zhang G.Q."/>
            <person name="Zhang D."/>
            <person name="Liu X.D."/>
            <person name="Xu X.Y."/>
            <person name="Sun W.H."/>
            <person name="Yu X."/>
            <person name="Zhu X."/>
            <person name="Wang Z.W."/>
            <person name="Zhao X."/>
            <person name="Zhong W.Y."/>
            <person name="Chen H."/>
            <person name="Yin W.L."/>
            <person name="Huang T."/>
            <person name="Niu S.C."/>
            <person name="Liu Z.J."/>
        </authorList>
    </citation>
    <scope>NUCLEOTIDE SEQUENCE [LARGE SCALE GENOMIC DNA]</scope>
    <source>
        <strain evidence="1">Lindl</strain>
    </source>
</reference>
<evidence type="ECO:0000313" key="1">
    <source>
        <dbReference type="EMBL" id="KAH0470348.1"/>
    </source>
</evidence>